<name>A0AAE0HCW1_9PEZI</name>
<evidence type="ECO:0000313" key="13">
    <source>
        <dbReference type="Proteomes" id="UP001278766"/>
    </source>
</evidence>
<dbReference type="CDD" id="cd16630">
    <property type="entry name" value="RING-HC_RBR_RNF216"/>
    <property type="match status" value="1"/>
</dbReference>
<keyword evidence="4" id="KW-0677">Repeat</keyword>
<evidence type="ECO:0000256" key="1">
    <source>
        <dbReference type="ARBA" id="ARBA00004906"/>
    </source>
</evidence>
<sequence length="672" mass="75912">MGFAGLLGASVERTGSSKLSPSESTSSLPLTPGSGAADAAPPEHIEEEDQILPLEPERPDLRELNACLDALAVVFPNIQLEVFRDMLASFDGESRLALVADALLKNHVSWVKGRWRVTTEDGQAEEERVPKKETFRSSEYKQAVKSLAWHEFKGLSRSAINAVLAENNYSYLDARQTLVDLSSKSWRFTISSLFRRRKPVSTTEAENHPLVIWKSTDQGSIIPTLRSTSNAELDRELFAALIAPLKKQARAARDAKDREMAVELNNLEAEATDSMIECACCFTELAFEEFTSCTDRGHMLCVQCVRHCISEAVFGQGWQRNIDSKTGCLRCPAPDTEGCEGYISNDHIDRAMLQASNGPEILRQLQDRLAEYSLAASNFPLVRCPFCGYAEVDETYRPVSKSDFRLRTDKMNTIFLIILGVCCIPYLVPLALFVYISILFFLVAVYRTSGGGFAYSDRLMAEIRDAVIRRRERRRGLRFNCRRPGCERKSCLRCEKGWTDVHVCHMSSLVALRTQVEQAMSLAVKRVCPRCNTSFVRDSGCNKMTCPCGYEMCYICRKDLTGTNKNPEVGYQHFCNHFWADPKKKKCTDCDRCTLYEVEKEEEVLRKAREEAERKWKQTEQRELSAAEAMYLETSIAPSQSTTWGLAAARKGRRPLRLSDICDYLLVTFFLP</sequence>
<dbReference type="InterPro" id="IPR044066">
    <property type="entry name" value="TRIAD_supradom"/>
</dbReference>
<evidence type="ECO:0000256" key="5">
    <source>
        <dbReference type="ARBA" id="ARBA00022771"/>
    </source>
</evidence>
<keyword evidence="10" id="KW-1133">Transmembrane helix</keyword>
<evidence type="ECO:0000256" key="4">
    <source>
        <dbReference type="ARBA" id="ARBA00022737"/>
    </source>
</evidence>
<feature type="coiled-coil region" evidence="8">
    <location>
        <begin position="595"/>
        <end position="622"/>
    </location>
</feature>
<dbReference type="PANTHER" id="PTHR22770">
    <property type="entry name" value="UBIQUITIN CONJUGATING ENZYME 7 INTERACTING PROTEIN-RELATED"/>
    <property type="match status" value="1"/>
</dbReference>
<dbReference type="Pfam" id="PF26191">
    <property type="entry name" value="RING-HC_RBR_RNF216"/>
    <property type="match status" value="1"/>
</dbReference>
<dbReference type="Pfam" id="PF26200">
    <property type="entry name" value="Rcat_RNF216"/>
    <property type="match status" value="1"/>
</dbReference>
<comment type="pathway">
    <text evidence="1">Protein modification; protein ubiquitination.</text>
</comment>
<dbReference type="CDD" id="cd20353">
    <property type="entry name" value="Rcat_RBR_RNF216"/>
    <property type="match status" value="1"/>
</dbReference>
<dbReference type="PROSITE" id="PS51873">
    <property type="entry name" value="TRIAD"/>
    <property type="match status" value="1"/>
</dbReference>
<dbReference type="GO" id="GO:0016740">
    <property type="term" value="F:transferase activity"/>
    <property type="evidence" value="ECO:0007669"/>
    <property type="project" value="UniProtKB-KW"/>
</dbReference>
<reference evidence="12" key="1">
    <citation type="journal article" date="2023" name="Mol. Phylogenet. Evol.">
        <title>Genome-scale phylogeny and comparative genomics of the fungal order Sordariales.</title>
        <authorList>
            <person name="Hensen N."/>
            <person name="Bonometti L."/>
            <person name="Westerberg I."/>
            <person name="Brannstrom I.O."/>
            <person name="Guillou S."/>
            <person name="Cros-Aarteil S."/>
            <person name="Calhoun S."/>
            <person name="Haridas S."/>
            <person name="Kuo A."/>
            <person name="Mondo S."/>
            <person name="Pangilinan J."/>
            <person name="Riley R."/>
            <person name="LaButti K."/>
            <person name="Andreopoulos B."/>
            <person name="Lipzen A."/>
            <person name="Chen C."/>
            <person name="Yan M."/>
            <person name="Daum C."/>
            <person name="Ng V."/>
            <person name="Clum A."/>
            <person name="Steindorff A."/>
            <person name="Ohm R.A."/>
            <person name="Martin F."/>
            <person name="Silar P."/>
            <person name="Natvig D.O."/>
            <person name="Lalanne C."/>
            <person name="Gautier V."/>
            <person name="Ament-Velasquez S.L."/>
            <person name="Kruys A."/>
            <person name="Hutchinson M.I."/>
            <person name="Powell A.J."/>
            <person name="Barry K."/>
            <person name="Miller A.N."/>
            <person name="Grigoriev I.V."/>
            <person name="Debuchy R."/>
            <person name="Gladieux P."/>
            <person name="Hiltunen Thoren M."/>
            <person name="Johannesson H."/>
        </authorList>
    </citation>
    <scope>NUCLEOTIDE SEQUENCE</scope>
    <source>
        <strain evidence="12">CBS 168.71</strain>
    </source>
</reference>
<keyword evidence="6" id="KW-0833">Ubl conjugation pathway</keyword>
<evidence type="ECO:0000313" key="12">
    <source>
        <dbReference type="EMBL" id="KAK3293939.1"/>
    </source>
</evidence>
<evidence type="ECO:0000256" key="2">
    <source>
        <dbReference type="ARBA" id="ARBA00022679"/>
    </source>
</evidence>
<feature type="region of interest" description="Disordered" evidence="9">
    <location>
        <begin position="1"/>
        <end position="42"/>
    </location>
</feature>
<proteinExistence type="predicted"/>
<keyword evidence="13" id="KW-1185">Reference proteome</keyword>
<accession>A0AAE0HCW1</accession>
<dbReference type="Pfam" id="PF26112">
    <property type="entry name" value="UBA_RNF216"/>
    <property type="match status" value="1"/>
</dbReference>
<feature type="compositionally biased region" description="Low complexity" evidence="9">
    <location>
        <begin position="14"/>
        <end position="35"/>
    </location>
</feature>
<keyword evidence="5" id="KW-0863">Zinc-finger</keyword>
<dbReference type="GO" id="GO:0008270">
    <property type="term" value="F:zinc ion binding"/>
    <property type="evidence" value="ECO:0007669"/>
    <property type="project" value="UniProtKB-KW"/>
</dbReference>
<dbReference type="SUPFAM" id="SSF57850">
    <property type="entry name" value="RING/U-box"/>
    <property type="match status" value="1"/>
</dbReference>
<organism evidence="12 13">
    <name type="scientific">Chaetomium fimeti</name>
    <dbReference type="NCBI Taxonomy" id="1854472"/>
    <lineage>
        <taxon>Eukaryota</taxon>
        <taxon>Fungi</taxon>
        <taxon>Dikarya</taxon>
        <taxon>Ascomycota</taxon>
        <taxon>Pezizomycotina</taxon>
        <taxon>Sordariomycetes</taxon>
        <taxon>Sordariomycetidae</taxon>
        <taxon>Sordariales</taxon>
        <taxon>Chaetomiaceae</taxon>
        <taxon>Chaetomium</taxon>
    </lineage>
</organism>
<protein>
    <recommendedName>
        <fullName evidence="11">RING-type domain-containing protein</fullName>
    </recommendedName>
</protein>
<gene>
    <name evidence="12" type="ORF">B0H64DRAFT_399086</name>
</gene>
<evidence type="ECO:0000256" key="8">
    <source>
        <dbReference type="SAM" id="Coils"/>
    </source>
</evidence>
<dbReference type="Gene3D" id="1.20.120.1750">
    <property type="match status" value="1"/>
</dbReference>
<keyword evidence="7" id="KW-0862">Zinc</keyword>
<dbReference type="EMBL" id="JAUEPN010000005">
    <property type="protein sequence ID" value="KAK3293939.1"/>
    <property type="molecule type" value="Genomic_DNA"/>
</dbReference>
<dbReference type="RefSeq" id="XP_062657453.1">
    <property type="nucleotide sequence ID" value="XM_062803998.1"/>
</dbReference>
<keyword evidence="10" id="KW-0812">Transmembrane</keyword>
<evidence type="ECO:0000259" key="11">
    <source>
        <dbReference type="PROSITE" id="PS51873"/>
    </source>
</evidence>
<dbReference type="AlphaFoldDB" id="A0AAE0HCW1"/>
<evidence type="ECO:0000256" key="6">
    <source>
        <dbReference type="ARBA" id="ARBA00022786"/>
    </source>
</evidence>
<feature type="domain" description="RING-type" evidence="11">
    <location>
        <begin position="274"/>
        <end position="591"/>
    </location>
</feature>
<keyword evidence="2" id="KW-0808">Transferase</keyword>
<dbReference type="InterPro" id="IPR051628">
    <property type="entry name" value="LUBAC_E3_Ligases"/>
</dbReference>
<dbReference type="Proteomes" id="UP001278766">
    <property type="component" value="Unassembled WGS sequence"/>
</dbReference>
<evidence type="ECO:0000256" key="10">
    <source>
        <dbReference type="SAM" id="Phobius"/>
    </source>
</evidence>
<dbReference type="PANTHER" id="PTHR22770:SF42">
    <property type="entry name" value="FINGER PROTEIN (ZIN), PUTATIVE (AFU_ORTHOLOGUE AFUA_4G03910)-RELATED"/>
    <property type="match status" value="1"/>
</dbReference>
<evidence type="ECO:0000256" key="9">
    <source>
        <dbReference type="SAM" id="MobiDB-lite"/>
    </source>
</evidence>
<evidence type="ECO:0000256" key="7">
    <source>
        <dbReference type="ARBA" id="ARBA00022833"/>
    </source>
</evidence>
<keyword evidence="3" id="KW-0479">Metal-binding</keyword>
<dbReference type="GeneID" id="87840946"/>
<keyword evidence="10" id="KW-0472">Membrane</keyword>
<feature type="transmembrane region" description="Helical" evidence="10">
    <location>
        <begin position="414"/>
        <end position="446"/>
    </location>
</feature>
<dbReference type="InterPro" id="IPR058758">
    <property type="entry name" value="UBA_RNF216"/>
</dbReference>
<dbReference type="InterPro" id="IPR047544">
    <property type="entry name" value="RING-HC_RBR_RNF216"/>
</dbReference>
<keyword evidence="8" id="KW-0175">Coiled coil</keyword>
<dbReference type="InterPro" id="IPR047546">
    <property type="entry name" value="Rcat_RBR_RNF216"/>
</dbReference>
<evidence type="ECO:0000256" key="3">
    <source>
        <dbReference type="ARBA" id="ARBA00022723"/>
    </source>
</evidence>
<reference evidence="12" key="2">
    <citation type="submission" date="2023-06" db="EMBL/GenBank/DDBJ databases">
        <authorList>
            <consortium name="Lawrence Berkeley National Laboratory"/>
            <person name="Haridas S."/>
            <person name="Hensen N."/>
            <person name="Bonometti L."/>
            <person name="Westerberg I."/>
            <person name="Brannstrom I.O."/>
            <person name="Guillou S."/>
            <person name="Cros-Aarteil S."/>
            <person name="Calhoun S."/>
            <person name="Kuo A."/>
            <person name="Mondo S."/>
            <person name="Pangilinan J."/>
            <person name="Riley R."/>
            <person name="Labutti K."/>
            <person name="Andreopoulos B."/>
            <person name="Lipzen A."/>
            <person name="Chen C."/>
            <person name="Yanf M."/>
            <person name="Daum C."/>
            <person name="Ng V."/>
            <person name="Clum A."/>
            <person name="Steindorff A."/>
            <person name="Ohm R."/>
            <person name="Martin F."/>
            <person name="Silar P."/>
            <person name="Natvig D."/>
            <person name="Lalanne C."/>
            <person name="Gautier V."/>
            <person name="Ament-Velasquez S.L."/>
            <person name="Kruys A."/>
            <person name="Hutchinson M.I."/>
            <person name="Powell A.J."/>
            <person name="Barry K."/>
            <person name="Miller A.N."/>
            <person name="Grigoriev I.V."/>
            <person name="Debuchy R."/>
            <person name="Gladieux P."/>
            <person name="Thoren M.H."/>
            <person name="Johannesson H."/>
        </authorList>
    </citation>
    <scope>NUCLEOTIDE SEQUENCE</scope>
    <source>
        <strain evidence="12">CBS 168.71</strain>
    </source>
</reference>
<comment type="caution">
    <text evidence="12">The sequence shown here is derived from an EMBL/GenBank/DDBJ whole genome shotgun (WGS) entry which is preliminary data.</text>
</comment>